<sequence>MVILGVTFVIEVALFAFFCLCDPDDNSGASSLFILGLVAVPVIGGLAALFGLMGLGLVAALTLGAVMLVWLVASGFS</sequence>
<keyword evidence="1" id="KW-1133">Transmembrane helix</keyword>
<gene>
    <name evidence="2" type="ORF">GCM10010515_77380</name>
</gene>
<dbReference type="AlphaFoldDB" id="A0A918NVL6"/>
<evidence type="ECO:0000313" key="3">
    <source>
        <dbReference type="Proteomes" id="UP000645555"/>
    </source>
</evidence>
<reference evidence="2" key="2">
    <citation type="submission" date="2020-09" db="EMBL/GenBank/DDBJ databases">
        <authorList>
            <person name="Sun Q."/>
            <person name="Ohkuma M."/>
        </authorList>
    </citation>
    <scope>NUCLEOTIDE SEQUENCE</scope>
    <source>
        <strain evidence="2">JCM 4956</strain>
    </source>
</reference>
<evidence type="ECO:0000256" key="1">
    <source>
        <dbReference type="SAM" id="Phobius"/>
    </source>
</evidence>
<accession>A0A918NVL6</accession>
<dbReference type="EMBL" id="BMWD01000062">
    <property type="protein sequence ID" value="GGX99858.1"/>
    <property type="molecule type" value="Genomic_DNA"/>
</dbReference>
<evidence type="ECO:0000313" key="2">
    <source>
        <dbReference type="EMBL" id="GGX99858.1"/>
    </source>
</evidence>
<keyword evidence="1" id="KW-0812">Transmembrane</keyword>
<protein>
    <submittedName>
        <fullName evidence="2">Uncharacterized protein</fullName>
    </submittedName>
</protein>
<feature type="transmembrane region" description="Helical" evidence="1">
    <location>
        <begin position="31"/>
        <end position="50"/>
    </location>
</feature>
<keyword evidence="3" id="KW-1185">Reference proteome</keyword>
<dbReference type="Proteomes" id="UP000645555">
    <property type="component" value="Unassembled WGS sequence"/>
</dbReference>
<feature type="transmembrane region" description="Helical" evidence="1">
    <location>
        <begin position="57"/>
        <end position="76"/>
    </location>
</feature>
<comment type="caution">
    <text evidence="2">The sequence shown here is derived from an EMBL/GenBank/DDBJ whole genome shotgun (WGS) entry which is preliminary data.</text>
</comment>
<keyword evidence="1" id="KW-0472">Membrane</keyword>
<organism evidence="2 3">
    <name type="scientific">Streptomyces fructofermentans</name>
    <dbReference type="NCBI Taxonomy" id="152141"/>
    <lineage>
        <taxon>Bacteria</taxon>
        <taxon>Bacillati</taxon>
        <taxon>Actinomycetota</taxon>
        <taxon>Actinomycetes</taxon>
        <taxon>Kitasatosporales</taxon>
        <taxon>Streptomycetaceae</taxon>
        <taxon>Streptomyces</taxon>
    </lineage>
</organism>
<reference evidence="2" key="1">
    <citation type="journal article" date="2014" name="Int. J. Syst. Evol. Microbiol.">
        <title>Complete genome sequence of Corynebacterium casei LMG S-19264T (=DSM 44701T), isolated from a smear-ripened cheese.</title>
        <authorList>
            <consortium name="US DOE Joint Genome Institute (JGI-PGF)"/>
            <person name="Walter F."/>
            <person name="Albersmeier A."/>
            <person name="Kalinowski J."/>
            <person name="Ruckert C."/>
        </authorList>
    </citation>
    <scope>NUCLEOTIDE SEQUENCE</scope>
    <source>
        <strain evidence="2">JCM 4956</strain>
    </source>
</reference>
<proteinExistence type="predicted"/>
<name>A0A918NVL6_9ACTN</name>